<dbReference type="GO" id="GO:0015562">
    <property type="term" value="F:efflux transmembrane transporter activity"/>
    <property type="evidence" value="ECO:0007669"/>
    <property type="project" value="TreeGrafter"/>
</dbReference>
<dbReference type="NCBIfam" id="TIGR01730">
    <property type="entry name" value="RND_mfp"/>
    <property type="match status" value="1"/>
</dbReference>
<reference evidence="3 4" key="1">
    <citation type="submission" date="2017-11" db="EMBL/GenBank/DDBJ databases">
        <title>Draft genome sequence of magnetotactic bacterium Magnetospirillum kuznetsovii LBB-42.</title>
        <authorList>
            <person name="Grouzdev D.S."/>
            <person name="Rysina M.S."/>
            <person name="Baslerov R.V."/>
            <person name="Koziaeva V."/>
        </authorList>
    </citation>
    <scope>NUCLEOTIDE SEQUENCE [LARGE SCALE GENOMIC DNA]</scope>
    <source>
        <strain evidence="3 4">LBB-42</strain>
    </source>
</reference>
<protein>
    <submittedName>
        <fullName evidence="3">Efflux transporter periplasmic adaptor subunit</fullName>
    </submittedName>
</protein>
<dbReference type="AlphaFoldDB" id="A0A364NVV0"/>
<keyword evidence="2" id="KW-0732">Signal</keyword>
<evidence type="ECO:0000313" key="3">
    <source>
        <dbReference type="EMBL" id="RAU21120.1"/>
    </source>
</evidence>
<dbReference type="InterPro" id="IPR006143">
    <property type="entry name" value="RND_pump_MFP"/>
</dbReference>
<organism evidence="3 4">
    <name type="scientific">Paramagnetospirillum kuznetsovii</name>
    <dbReference type="NCBI Taxonomy" id="2053833"/>
    <lineage>
        <taxon>Bacteria</taxon>
        <taxon>Pseudomonadati</taxon>
        <taxon>Pseudomonadota</taxon>
        <taxon>Alphaproteobacteria</taxon>
        <taxon>Rhodospirillales</taxon>
        <taxon>Magnetospirillaceae</taxon>
        <taxon>Paramagnetospirillum</taxon>
    </lineage>
</organism>
<dbReference type="Gene3D" id="1.10.287.470">
    <property type="entry name" value="Helix hairpin bin"/>
    <property type="match status" value="1"/>
</dbReference>
<proteinExistence type="inferred from homology"/>
<comment type="similarity">
    <text evidence="1">Belongs to the membrane fusion protein (MFP) (TC 8.A.1) family.</text>
</comment>
<dbReference type="OrthoDB" id="9778796at2"/>
<dbReference type="SUPFAM" id="SSF111369">
    <property type="entry name" value="HlyD-like secretion proteins"/>
    <property type="match status" value="1"/>
</dbReference>
<dbReference type="Gene3D" id="2.40.30.170">
    <property type="match status" value="1"/>
</dbReference>
<dbReference type="PANTHER" id="PTHR30469">
    <property type="entry name" value="MULTIDRUG RESISTANCE PROTEIN MDTA"/>
    <property type="match status" value="1"/>
</dbReference>
<evidence type="ECO:0000256" key="1">
    <source>
        <dbReference type="ARBA" id="ARBA00009477"/>
    </source>
</evidence>
<accession>A0A364NVV0</accession>
<sequence length="253" mass="26671">MTDIRPISGKGGSPARWGGAAALLCLLPFAARAQEAVIPVQLVAVQFTTLSAELPAKIDRITVKEGERFKEGQQLVAFDCVIQRAQVDESSTILAQAEKAKGVYKRLLELNSTGALEAEKSASDAAVAQAKLNSARAVASKCAVTAPFSGRVVEQKARAFQYVQVGQPILDILDDSALNAEFIAPSSVVNSLKTGAAVQIAVDETKKTYPAKIARIGAKVDAVSHSVKVTAEIRGDYPELMAGMTGRLHLGSP</sequence>
<feature type="signal peptide" evidence="2">
    <location>
        <begin position="1"/>
        <end position="33"/>
    </location>
</feature>
<evidence type="ECO:0000256" key="2">
    <source>
        <dbReference type="SAM" id="SignalP"/>
    </source>
</evidence>
<dbReference type="Gene3D" id="2.40.50.100">
    <property type="match status" value="1"/>
</dbReference>
<dbReference type="Proteomes" id="UP000251075">
    <property type="component" value="Unassembled WGS sequence"/>
</dbReference>
<dbReference type="EMBL" id="PGTO01000013">
    <property type="protein sequence ID" value="RAU21120.1"/>
    <property type="molecule type" value="Genomic_DNA"/>
</dbReference>
<gene>
    <name evidence="3" type="ORF">CU669_15310</name>
</gene>
<name>A0A364NVV0_9PROT</name>
<dbReference type="RefSeq" id="WP_112146245.1">
    <property type="nucleotide sequence ID" value="NZ_PGTO01000013.1"/>
</dbReference>
<dbReference type="GO" id="GO:1990281">
    <property type="term" value="C:efflux pump complex"/>
    <property type="evidence" value="ECO:0007669"/>
    <property type="project" value="TreeGrafter"/>
</dbReference>
<feature type="chain" id="PRO_5017073571" evidence="2">
    <location>
        <begin position="34"/>
        <end position="253"/>
    </location>
</feature>
<keyword evidence="4" id="KW-1185">Reference proteome</keyword>
<evidence type="ECO:0000313" key="4">
    <source>
        <dbReference type="Proteomes" id="UP000251075"/>
    </source>
</evidence>
<comment type="caution">
    <text evidence="3">The sequence shown here is derived from an EMBL/GenBank/DDBJ whole genome shotgun (WGS) entry which is preliminary data.</text>
</comment>